<gene>
    <name evidence="7" type="ORF">MSSAC_1185</name>
</gene>
<protein>
    <submittedName>
        <fullName evidence="7">Shikimate kinase I</fullName>
        <ecNumber evidence="7">2.7.1.71</ecNumber>
    </submittedName>
</protein>
<dbReference type="InterPro" id="IPR027417">
    <property type="entry name" value="P-loop_NTPase"/>
</dbReference>
<evidence type="ECO:0000256" key="5">
    <source>
        <dbReference type="ARBA" id="ARBA00022840"/>
    </source>
</evidence>
<dbReference type="GO" id="GO:0005829">
    <property type="term" value="C:cytosol"/>
    <property type="evidence" value="ECO:0007669"/>
    <property type="project" value="TreeGrafter"/>
</dbReference>
<dbReference type="Pfam" id="PF01202">
    <property type="entry name" value="SKI"/>
    <property type="match status" value="1"/>
</dbReference>
<dbReference type="AlphaFoldDB" id="A0A0E3PLQ5"/>
<dbReference type="STRING" id="1434118.MSSAC_1185"/>
<dbReference type="KEGG" id="msj:MSSAC_1185"/>
<dbReference type="CDD" id="cd00464">
    <property type="entry name" value="SK"/>
    <property type="match status" value="1"/>
</dbReference>
<dbReference type="GO" id="GO:0009073">
    <property type="term" value="P:aromatic amino acid family biosynthetic process"/>
    <property type="evidence" value="ECO:0007669"/>
    <property type="project" value="UniProtKB-KW"/>
</dbReference>
<accession>A0A0E3PLQ5</accession>
<keyword evidence="5" id="KW-0067">ATP-binding</keyword>
<dbReference type="HAMAP" id="MF_00109">
    <property type="entry name" value="Shikimate_kinase"/>
    <property type="match status" value="1"/>
</dbReference>
<dbReference type="PATRIC" id="fig|1434118.4.peg.1512"/>
<keyword evidence="6" id="KW-0057">Aromatic amino acid biosynthesis</keyword>
<evidence type="ECO:0000313" key="7">
    <source>
        <dbReference type="EMBL" id="AKB35775.1"/>
    </source>
</evidence>
<evidence type="ECO:0000313" key="8">
    <source>
        <dbReference type="Proteomes" id="UP000033123"/>
    </source>
</evidence>
<reference evidence="7 8" key="1">
    <citation type="submission" date="2014-07" db="EMBL/GenBank/DDBJ databases">
        <title>Methanogenic archaea and the global carbon cycle.</title>
        <authorList>
            <person name="Henriksen J.R."/>
            <person name="Luke J."/>
            <person name="Reinhart S."/>
            <person name="Benedict M.N."/>
            <person name="Youngblut N.D."/>
            <person name="Metcalf M.E."/>
            <person name="Whitaker R.J."/>
            <person name="Metcalf W.W."/>
        </authorList>
    </citation>
    <scope>NUCLEOTIDE SEQUENCE [LARGE SCALE GENOMIC DNA]</scope>
    <source>
        <strain evidence="7 8">C2J</strain>
    </source>
</reference>
<dbReference type="InterPro" id="IPR000623">
    <property type="entry name" value="Shikimate_kinase/TSH1"/>
</dbReference>
<dbReference type="SUPFAM" id="SSF52540">
    <property type="entry name" value="P-loop containing nucleoside triphosphate hydrolases"/>
    <property type="match status" value="1"/>
</dbReference>
<dbReference type="PANTHER" id="PTHR21087:SF16">
    <property type="entry name" value="SHIKIMATE KINASE 1, CHLOROPLASTIC"/>
    <property type="match status" value="1"/>
</dbReference>
<evidence type="ECO:0000256" key="6">
    <source>
        <dbReference type="ARBA" id="ARBA00023141"/>
    </source>
</evidence>
<dbReference type="EMBL" id="CP009508">
    <property type="protein sequence ID" value="AKB35775.1"/>
    <property type="molecule type" value="Genomic_DNA"/>
</dbReference>
<dbReference type="Proteomes" id="UP000033123">
    <property type="component" value="Chromosome"/>
</dbReference>
<name>A0A0E3PLQ5_9EURY</name>
<keyword evidence="4 7" id="KW-0418">Kinase</keyword>
<organism evidence="7 8">
    <name type="scientific">Methanosarcina siciliae C2J</name>
    <dbReference type="NCBI Taxonomy" id="1434118"/>
    <lineage>
        <taxon>Archaea</taxon>
        <taxon>Methanobacteriati</taxon>
        <taxon>Methanobacteriota</taxon>
        <taxon>Stenosarchaea group</taxon>
        <taxon>Methanomicrobia</taxon>
        <taxon>Methanosarcinales</taxon>
        <taxon>Methanosarcinaceae</taxon>
        <taxon>Methanosarcina</taxon>
    </lineage>
</organism>
<keyword evidence="2 7" id="KW-0808">Transferase</keyword>
<dbReference type="GeneID" id="24870773"/>
<dbReference type="InterPro" id="IPR031322">
    <property type="entry name" value="Shikimate/glucono_kinase"/>
</dbReference>
<dbReference type="GO" id="GO:0008652">
    <property type="term" value="P:amino acid biosynthetic process"/>
    <property type="evidence" value="ECO:0007669"/>
    <property type="project" value="UniProtKB-KW"/>
</dbReference>
<dbReference type="GO" id="GO:0004765">
    <property type="term" value="F:shikimate kinase activity"/>
    <property type="evidence" value="ECO:0007669"/>
    <property type="project" value="UniProtKB-EC"/>
</dbReference>
<keyword evidence="3" id="KW-0547">Nucleotide-binding</keyword>
<evidence type="ECO:0000256" key="2">
    <source>
        <dbReference type="ARBA" id="ARBA00022679"/>
    </source>
</evidence>
<proteinExistence type="inferred from homology"/>
<dbReference type="GO" id="GO:0005524">
    <property type="term" value="F:ATP binding"/>
    <property type="evidence" value="ECO:0007669"/>
    <property type="project" value="UniProtKB-KW"/>
</dbReference>
<dbReference type="HOGENOM" id="CLU_057607_2_3_2"/>
<dbReference type="RefSeq" id="WP_231593631.1">
    <property type="nucleotide sequence ID" value="NZ_CP009508.1"/>
</dbReference>
<evidence type="ECO:0000256" key="3">
    <source>
        <dbReference type="ARBA" id="ARBA00022741"/>
    </source>
</evidence>
<dbReference type="PANTHER" id="PTHR21087">
    <property type="entry name" value="SHIKIMATE KINASE"/>
    <property type="match status" value="1"/>
</dbReference>
<sequence>MTADPLIPGIFGTVFLIFAGRKRVAMNITLIGMAGAGKSTIGKALAKHLDYIFIDVDGMITKKTGVPLQALIDKQGDAALIRFEEEAILELEQVENCIISPGGSVVYSEKAMEHLKKISKVVFLDAPFRSIIRRIPNARKRGIVGLRNRSLKELFEERLVLYKKYADFSIRLKGRENVQRVAGKIIKLCFETEP</sequence>
<evidence type="ECO:0000256" key="1">
    <source>
        <dbReference type="ARBA" id="ARBA00022605"/>
    </source>
</evidence>
<dbReference type="Gene3D" id="3.40.50.300">
    <property type="entry name" value="P-loop containing nucleotide triphosphate hydrolases"/>
    <property type="match status" value="1"/>
</dbReference>
<dbReference type="EC" id="2.7.1.71" evidence="7"/>
<keyword evidence="1" id="KW-0028">Amino-acid biosynthesis</keyword>
<evidence type="ECO:0000256" key="4">
    <source>
        <dbReference type="ARBA" id="ARBA00022777"/>
    </source>
</evidence>
<dbReference type="PRINTS" id="PR01100">
    <property type="entry name" value="SHIKIMTKNASE"/>
</dbReference>